<sequence>MAHAEPSPRRATTRHRPGVPQQMHPAAVTTALILGIAVGAYAAYLARDGGPATFGQLWLALASGFGFAAICFTLARTGHLMPRELRALLWGVLIGGTVGFLRSLGGFSDYRSVWIGIVIGLATILVTWYWWYTHERPSDTGKV</sequence>
<organism evidence="3 4">
    <name type="scientific">Streptomyces montanisoli</name>
    <dbReference type="NCBI Taxonomy" id="2798581"/>
    <lineage>
        <taxon>Bacteria</taxon>
        <taxon>Bacillati</taxon>
        <taxon>Actinomycetota</taxon>
        <taxon>Actinomycetes</taxon>
        <taxon>Kitasatosporales</taxon>
        <taxon>Streptomycetaceae</taxon>
        <taxon>Streptomyces</taxon>
    </lineage>
</organism>
<protein>
    <submittedName>
        <fullName evidence="3">Uncharacterized protein</fullName>
    </submittedName>
</protein>
<gene>
    <name evidence="3" type="ORF">JFN87_30630</name>
</gene>
<keyword evidence="2" id="KW-0812">Transmembrane</keyword>
<proteinExistence type="predicted"/>
<evidence type="ECO:0000256" key="1">
    <source>
        <dbReference type="SAM" id="MobiDB-lite"/>
    </source>
</evidence>
<evidence type="ECO:0000313" key="4">
    <source>
        <dbReference type="Proteomes" id="UP000670475"/>
    </source>
</evidence>
<feature type="transmembrane region" description="Helical" evidence="2">
    <location>
        <begin position="57"/>
        <end position="75"/>
    </location>
</feature>
<reference evidence="3" key="1">
    <citation type="submission" date="2021-03" db="EMBL/GenBank/DDBJ databases">
        <title>Whole genome sequence of Streptomyces bomunensis MMS17-BM035.</title>
        <authorList>
            <person name="Lee J.H."/>
        </authorList>
    </citation>
    <scope>NUCLEOTIDE SEQUENCE</scope>
    <source>
        <strain evidence="3">MMS17-BM035</strain>
    </source>
</reference>
<evidence type="ECO:0000313" key="3">
    <source>
        <dbReference type="EMBL" id="MBP0461778.1"/>
    </source>
</evidence>
<keyword evidence="4" id="KW-1185">Reference proteome</keyword>
<dbReference type="RefSeq" id="WP_209345382.1">
    <property type="nucleotide sequence ID" value="NZ_JAGIQL010000231.1"/>
</dbReference>
<dbReference type="EMBL" id="JAGIQL010000231">
    <property type="protein sequence ID" value="MBP0461778.1"/>
    <property type="molecule type" value="Genomic_DNA"/>
</dbReference>
<feature type="transmembrane region" description="Helical" evidence="2">
    <location>
        <begin position="113"/>
        <end position="132"/>
    </location>
</feature>
<dbReference type="Proteomes" id="UP000670475">
    <property type="component" value="Unassembled WGS sequence"/>
</dbReference>
<feature type="region of interest" description="Disordered" evidence="1">
    <location>
        <begin position="1"/>
        <end position="22"/>
    </location>
</feature>
<feature type="transmembrane region" description="Helical" evidence="2">
    <location>
        <begin position="87"/>
        <end position="107"/>
    </location>
</feature>
<accession>A0A940MNT4</accession>
<keyword evidence="2" id="KW-0472">Membrane</keyword>
<comment type="caution">
    <text evidence="3">The sequence shown here is derived from an EMBL/GenBank/DDBJ whole genome shotgun (WGS) entry which is preliminary data.</text>
</comment>
<feature type="transmembrane region" description="Helical" evidence="2">
    <location>
        <begin position="26"/>
        <end position="45"/>
    </location>
</feature>
<name>A0A940MNT4_9ACTN</name>
<evidence type="ECO:0000256" key="2">
    <source>
        <dbReference type="SAM" id="Phobius"/>
    </source>
</evidence>
<dbReference type="AlphaFoldDB" id="A0A940MNT4"/>
<keyword evidence="2" id="KW-1133">Transmembrane helix</keyword>